<evidence type="ECO:0008006" key="5">
    <source>
        <dbReference type="Google" id="ProtNLM"/>
    </source>
</evidence>
<evidence type="ECO:0000259" key="1">
    <source>
        <dbReference type="Pfam" id="PF09588"/>
    </source>
</evidence>
<dbReference type="AlphaFoldDB" id="A0A8K0G5K5"/>
<keyword evidence="4" id="KW-1185">Reference proteome</keyword>
<dbReference type="PANTHER" id="PTHR46609">
    <property type="entry name" value="EXONUCLEASE, PHAGE-TYPE/RECB, C-TERMINAL DOMAIN-CONTAINING PROTEIN"/>
    <property type="match status" value="1"/>
</dbReference>
<accession>A0A8K0G5K5</accession>
<dbReference type="Gene3D" id="3.90.320.10">
    <property type="match status" value="1"/>
</dbReference>
<name>A0A8K0G5K5_IGNLU</name>
<sequence>VASLSSNELSSSDANVVNSTETITGIPNAGTLLNEEDSLPPLEIEKTKAPSVSTVLRERRIVDLGYVLTQYEKILQHNRNCTMGKMQLTKEKREGLSYALYFSCSHCDKTAILLSEPPEQKKNAINEKAVWGCLAIGIGHSQCEELLGILDIPFMHQQTAVKELSLQKEIHTLPEPTLLRWHIPTDLAGILVYAKEVHVTQQRLGYLRSVDCINWSKEIKARKVDIHGEKGTLTILTMDQIINNDEVIDMELQTRGQHDNNFWKEMCRNRLTASNFGSIMSLKDWTLCSKTVERLLYSKEIFTKSILFSRIHEETAAELYEKAKGIQTSKCGLFIHPSHPFLGASPDRLINDGRGILEIKCLPSVGENKLKNTRLKGACYKIE</sequence>
<dbReference type="EMBL" id="VTPC01086183">
    <property type="protein sequence ID" value="KAF2886844.1"/>
    <property type="molecule type" value="Genomic_DNA"/>
</dbReference>
<comment type="caution">
    <text evidence="3">The sequence shown here is derived from an EMBL/GenBank/DDBJ whole genome shotgun (WGS) entry which is preliminary data.</text>
</comment>
<dbReference type="InterPro" id="IPR019080">
    <property type="entry name" value="YqaJ_viral_recombinase"/>
</dbReference>
<dbReference type="InterPro" id="IPR051703">
    <property type="entry name" value="NF-kappa-B_Signaling_Reg"/>
</dbReference>
<dbReference type="SUPFAM" id="SSF52980">
    <property type="entry name" value="Restriction endonuclease-like"/>
    <property type="match status" value="1"/>
</dbReference>
<dbReference type="GO" id="GO:0006281">
    <property type="term" value="P:DNA repair"/>
    <property type="evidence" value="ECO:0007669"/>
    <property type="project" value="UniProtKB-ARBA"/>
</dbReference>
<reference evidence="3" key="1">
    <citation type="submission" date="2019-08" db="EMBL/GenBank/DDBJ databases">
        <title>The genome of the North American firefly Photinus pyralis.</title>
        <authorList>
            <consortium name="Photinus pyralis genome working group"/>
            <person name="Fallon T.R."/>
            <person name="Sander Lower S.E."/>
            <person name="Weng J.-K."/>
        </authorList>
    </citation>
    <scope>NUCLEOTIDE SEQUENCE</scope>
    <source>
        <strain evidence="3">TRF0915ILg1</strain>
        <tissue evidence="3">Whole body</tissue>
    </source>
</reference>
<evidence type="ECO:0000313" key="3">
    <source>
        <dbReference type="EMBL" id="KAF2886844.1"/>
    </source>
</evidence>
<protein>
    <recommendedName>
        <fullName evidence="5">YqaJ viral recombinase domain-containing protein</fullName>
    </recommendedName>
</protein>
<organism evidence="3 4">
    <name type="scientific">Ignelater luminosus</name>
    <name type="common">Cucubano</name>
    <name type="synonym">Pyrophorus luminosus</name>
    <dbReference type="NCBI Taxonomy" id="2038154"/>
    <lineage>
        <taxon>Eukaryota</taxon>
        <taxon>Metazoa</taxon>
        <taxon>Ecdysozoa</taxon>
        <taxon>Arthropoda</taxon>
        <taxon>Hexapoda</taxon>
        <taxon>Insecta</taxon>
        <taxon>Pterygota</taxon>
        <taxon>Neoptera</taxon>
        <taxon>Endopterygota</taxon>
        <taxon>Coleoptera</taxon>
        <taxon>Polyphaga</taxon>
        <taxon>Elateriformia</taxon>
        <taxon>Elateroidea</taxon>
        <taxon>Elateridae</taxon>
        <taxon>Agrypninae</taxon>
        <taxon>Pyrophorini</taxon>
        <taxon>Ignelater</taxon>
    </lineage>
</organism>
<dbReference type="InterPro" id="IPR049012">
    <property type="entry name" value="Mutator_transp_dom"/>
</dbReference>
<dbReference type="OrthoDB" id="6777749at2759"/>
<dbReference type="InterPro" id="IPR011335">
    <property type="entry name" value="Restrct_endonuc-II-like"/>
</dbReference>
<feature type="domain" description="YqaJ viral recombinase" evidence="1">
    <location>
        <begin position="263"/>
        <end position="369"/>
    </location>
</feature>
<dbReference type="Proteomes" id="UP000801492">
    <property type="component" value="Unassembled WGS sequence"/>
</dbReference>
<feature type="non-terminal residue" evidence="3">
    <location>
        <position position="1"/>
    </location>
</feature>
<evidence type="ECO:0000313" key="4">
    <source>
        <dbReference type="Proteomes" id="UP000801492"/>
    </source>
</evidence>
<feature type="domain" description="Mutator-like transposase" evidence="2">
    <location>
        <begin position="58"/>
        <end position="162"/>
    </location>
</feature>
<proteinExistence type="predicted"/>
<dbReference type="Pfam" id="PF09588">
    <property type="entry name" value="YqaJ"/>
    <property type="match status" value="1"/>
</dbReference>
<dbReference type="Pfam" id="PF20700">
    <property type="entry name" value="Mutator"/>
    <property type="match status" value="1"/>
</dbReference>
<dbReference type="CDD" id="cd22343">
    <property type="entry name" value="PDDEXK_lambda_exonuclease-like"/>
    <property type="match status" value="1"/>
</dbReference>
<dbReference type="PANTHER" id="PTHR46609:SF8">
    <property type="entry name" value="YQAJ VIRAL RECOMBINASE DOMAIN-CONTAINING PROTEIN"/>
    <property type="match status" value="1"/>
</dbReference>
<gene>
    <name evidence="3" type="ORF">ILUMI_19329</name>
</gene>
<evidence type="ECO:0000259" key="2">
    <source>
        <dbReference type="Pfam" id="PF20700"/>
    </source>
</evidence>
<dbReference type="InterPro" id="IPR011604">
    <property type="entry name" value="PDDEXK-like_dom_sf"/>
</dbReference>